<gene>
    <name evidence="2" type="ORF">GCM10022252_58150</name>
</gene>
<protein>
    <submittedName>
        <fullName evidence="2">Uncharacterized protein</fullName>
    </submittedName>
</protein>
<evidence type="ECO:0000313" key="3">
    <source>
        <dbReference type="Proteomes" id="UP001501251"/>
    </source>
</evidence>
<proteinExistence type="predicted"/>
<feature type="compositionally biased region" description="Acidic residues" evidence="1">
    <location>
        <begin position="412"/>
        <end position="421"/>
    </location>
</feature>
<keyword evidence="3" id="KW-1185">Reference proteome</keyword>
<reference evidence="3" key="1">
    <citation type="journal article" date="2019" name="Int. J. Syst. Evol. Microbiol.">
        <title>The Global Catalogue of Microorganisms (GCM) 10K type strain sequencing project: providing services to taxonomists for standard genome sequencing and annotation.</title>
        <authorList>
            <consortium name="The Broad Institute Genomics Platform"/>
            <consortium name="The Broad Institute Genome Sequencing Center for Infectious Disease"/>
            <person name="Wu L."/>
            <person name="Ma J."/>
        </authorList>
    </citation>
    <scope>NUCLEOTIDE SEQUENCE [LARGE SCALE GENOMIC DNA]</scope>
    <source>
        <strain evidence="3">JCM 17388</strain>
    </source>
</reference>
<evidence type="ECO:0000313" key="2">
    <source>
        <dbReference type="EMBL" id="GAA4202238.1"/>
    </source>
</evidence>
<dbReference type="Proteomes" id="UP001501251">
    <property type="component" value="Unassembled WGS sequence"/>
</dbReference>
<feature type="region of interest" description="Disordered" evidence="1">
    <location>
        <begin position="638"/>
        <end position="671"/>
    </location>
</feature>
<feature type="compositionally biased region" description="Low complexity" evidence="1">
    <location>
        <begin position="322"/>
        <end position="347"/>
    </location>
</feature>
<organism evidence="2 3">
    <name type="scientific">Streptosporangium oxazolinicum</name>
    <dbReference type="NCBI Taxonomy" id="909287"/>
    <lineage>
        <taxon>Bacteria</taxon>
        <taxon>Bacillati</taxon>
        <taxon>Actinomycetota</taxon>
        <taxon>Actinomycetes</taxon>
        <taxon>Streptosporangiales</taxon>
        <taxon>Streptosporangiaceae</taxon>
        <taxon>Streptosporangium</taxon>
    </lineage>
</organism>
<feature type="compositionally biased region" description="Basic and acidic residues" evidence="1">
    <location>
        <begin position="228"/>
        <end position="248"/>
    </location>
</feature>
<feature type="region of interest" description="Disordered" evidence="1">
    <location>
        <begin position="138"/>
        <end position="456"/>
    </location>
</feature>
<name>A0ABP8BAJ9_9ACTN</name>
<feature type="compositionally biased region" description="Acidic residues" evidence="1">
    <location>
        <begin position="392"/>
        <end position="405"/>
    </location>
</feature>
<feature type="compositionally biased region" description="Low complexity" evidence="1">
    <location>
        <begin position="358"/>
        <end position="371"/>
    </location>
</feature>
<dbReference type="EMBL" id="BAABAQ010000012">
    <property type="protein sequence ID" value="GAA4202238.1"/>
    <property type="molecule type" value="Genomic_DNA"/>
</dbReference>
<feature type="compositionally biased region" description="Low complexity" evidence="1">
    <location>
        <begin position="174"/>
        <end position="192"/>
    </location>
</feature>
<feature type="compositionally biased region" description="Low complexity" evidence="1">
    <location>
        <begin position="277"/>
        <end position="289"/>
    </location>
</feature>
<evidence type="ECO:0000256" key="1">
    <source>
        <dbReference type="SAM" id="MobiDB-lite"/>
    </source>
</evidence>
<accession>A0ABP8BAJ9</accession>
<dbReference type="RefSeq" id="WP_344921294.1">
    <property type="nucleotide sequence ID" value="NZ_BAABAQ010000012.1"/>
</dbReference>
<comment type="caution">
    <text evidence="2">The sequence shown here is derived from an EMBL/GenBank/DDBJ whole genome shotgun (WGS) entry which is preliminary data.</text>
</comment>
<sequence>MNFCLSDLVPPLRWSDAATIPLLRAQPDLPDAWWRSLPMARVLAVLGPERLADILASVALNHWPAAAVGDVLPALYVLDPDDADEPYTAIALDRAGSWAGLLSLTGHDLRDQPFIQPVPLLHALFTAVFTRLAAPAPAHAVPPPAHAAEDSRAPVSSLTPVVGGSTEREPAVDGSVASGSTVGESGSGELSVPDGPPAVADLHAENVPEPEPEAPAKPMPLPKRKGPRERDAVPVPDARRTTETDTGPKEPPGSLFQPASARKGRPTSSFTREERFATASEEAEAAGSGPRDIPVAGVQAEGAPGLLPRPVPWADRADPAEAELAAEAGPTGAEAAPEAGAEPVVEAGPERAQAASDAGPAEALPEAVAEPVEAEPARVQAASEAGPAETNPDFEEGPGETEPADEAGPPEAEADPGGDSEDNPRDDSQDDSEDDPVPAPLAEDGEGDGAGPKVPKSLHSLVDAVFANVEDKRWAVAQNRLFSDVPATVEALAKLFAVSPEIISDIETDLRRELAEWVSSDEAAPYREHLEETKEVLGKAAPRERLVNAAEWHTRELHSLDVPAWQFVLATLPGYHLVDEWLVEGDITELRHRTRDMISGAKPPLTINKALDMVSSLGIHPEVSKEWLENVPQLRILGAGERPPQRSNGAPALTAEKPGAEPGQEPKKAPFRPLKDVSLTRRCFRQPDGRWWLRIDVTGEHLGGAECPLPSGFAAYLGMSPGDGRTVSSAVGELVLSWHDRPVLESLMTLLEDVGAKEGSHLFLTLSDEGVLRARHLPAAGEEVETTARALRLVGYTATGGTPEQAKRVIATRVGMTGPVGTPELLTRLRERGDRDLLSLLA</sequence>